<dbReference type="EMBL" id="JAWRVG010000008">
    <property type="protein sequence ID" value="KAK4078786.1"/>
    <property type="molecule type" value="Genomic_DNA"/>
</dbReference>
<proteinExistence type="predicted"/>
<reference evidence="4" key="1">
    <citation type="submission" date="2023-11" db="EMBL/GenBank/DDBJ databases">
        <title>The genome sequences of three competitors of mushroom-forming fungi.</title>
        <authorList>
            <person name="Beijen E."/>
            <person name="Ohm R.A."/>
        </authorList>
    </citation>
    <scope>NUCLEOTIDE SEQUENCE</scope>
    <source>
        <strain evidence="4">CBS 100526</strain>
    </source>
</reference>
<dbReference type="AlphaFoldDB" id="A0AAE1IJE7"/>
<keyword evidence="2" id="KW-0812">Transmembrane</keyword>
<dbReference type="InterPro" id="IPR043729">
    <property type="entry name" value="DUF5672"/>
</dbReference>
<feature type="compositionally biased region" description="Low complexity" evidence="1">
    <location>
        <begin position="317"/>
        <end position="326"/>
    </location>
</feature>
<comment type="caution">
    <text evidence="4">The sequence shown here is derived from an EMBL/GenBank/DDBJ whole genome shotgun (WGS) entry which is preliminary data.</text>
</comment>
<evidence type="ECO:0000259" key="3">
    <source>
        <dbReference type="Pfam" id="PF18922"/>
    </source>
</evidence>
<evidence type="ECO:0000256" key="2">
    <source>
        <dbReference type="SAM" id="Phobius"/>
    </source>
</evidence>
<sequence length="403" mass="45376">MTTRITTDEDCIFTISLPHYRRLILHPKPSPLIKEHSQARPVGMPNNNEYGQFLGNKLLACLWSFRRRRFAILLIAIILSLITLSHLSSSIDVSLYIPHITIEYPEKKRISPYNTSKVALLIENRPSAVLAPLMLHFISVVPPDWHFRFMGSRLSVASINRSVAIRHQVAAGKLDLTYIPENMSTTGQEEISQFLTTLWLYEAVLQPAEWLLVFQTDSMLCGNSRLNLNDYLEYDWVGAPWNPGGQWGGNGGLSLRRVSRIIDILRNQRRANDSEPEDVWLSERLAHHPGGKVANGSISMTFSGEMHDGRSEQTINSSSTSSTSSSMNHADSDDYVTGVDDWRAGFYEPMGYHIGGSGSFLHSPIWGMPELREHVWKYCPEIKMTLAMDVAKYIPGNCGASWA</sequence>
<evidence type="ECO:0000313" key="5">
    <source>
        <dbReference type="Proteomes" id="UP001273209"/>
    </source>
</evidence>
<gene>
    <name evidence="4" type="ORF">Triagg1_3117</name>
</gene>
<feature type="transmembrane region" description="Helical" evidence="2">
    <location>
        <begin position="70"/>
        <end position="88"/>
    </location>
</feature>
<keyword evidence="2" id="KW-1133">Transmembrane helix</keyword>
<keyword evidence="2" id="KW-0472">Membrane</keyword>
<evidence type="ECO:0000313" key="4">
    <source>
        <dbReference type="EMBL" id="KAK4078786.1"/>
    </source>
</evidence>
<dbReference type="RefSeq" id="XP_062758184.1">
    <property type="nucleotide sequence ID" value="XM_062897374.1"/>
</dbReference>
<protein>
    <recommendedName>
        <fullName evidence="3">DUF5672 domain-containing protein</fullName>
    </recommendedName>
</protein>
<evidence type="ECO:0000256" key="1">
    <source>
        <dbReference type="SAM" id="MobiDB-lite"/>
    </source>
</evidence>
<feature type="domain" description="DUF5672" evidence="3">
    <location>
        <begin position="174"/>
        <end position="308"/>
    </location>
</feature>
<keyword evidence="5" id="KW-1185">Reference proteome</keyword>
<feature type="region of interest" description="Disordered" evidence="1">
    <location>
        <begin position="302"/>
        <end position="330"/>
    </location>
</feature>
<dbReference type="Proteomes" id="UP001273209">
    <property type="component" value="Unassembled WGS sequence"/>
</dbReference>
<dbReference type="GeneID" id="87917279"/>
<dbReference type="Pfam" id="PF18922">
    <property type="entry name" value="DUF5672"/>
    <property type="match status" value="1"/>
</dbReference>
<organism evidence="4 5">
    <name type="scientific">Trichoderma aggressivum f. europaeum</name>
    <dbReference type="NCBI Taxonomy" id="173218"/>
    <lineage>
        <taxon>Eukaryota</taxon>
        <taxon>Fungi</taxon>
        <taxon>Dikarya</taxon>
        <taxon>Ascomycota</taxon>
        <taxon>Pezizomycotina</taxon>
        <taxon>Sordariomycetes</taxon>
        <taxon>Hypocreomycetidae</taxon>
        <taxon>Hypocreales</taxon>
        <taxon>Hypocreaceae</taxon>
        <taxon>Trichoderma</taxon>
    </lineage>
</organism>
<accession>A0AAE1IJE7</accession>
<name>A0AAE1IJE7_9HYPO</name>